<reference evidence="3" key="1">
    <citation type="submission" date="2020-11" db="EMBL/GenBank/DDBJ databases">
        <authorList>
            <person name="Tran Van P."/>
        </authorList>
    </citation>
    <scope>NUCLEOTIDE SEQUENCE</scope>
</reference>
<dbReference type="Gene3D" id="6.10.250.2560">
    <property type="match status" value="1"/>
</dbReference>
<evidence type="ECO:0000313" key="3">
    <source>
        <dbReference type="EMBL" id="CAD7431088.1"/>
    </source>
</evidence>
<dbReference type="SUPFAM" id="SSF48464">
    <property type="entry name" value="ENTH/VHS domain"/>
    <property type="match status" value="1"/>
</dbReference>
<feature type="domain" description="CID" evidence="2">
    <location>
        <begin position="1"/>
        <end position="104"/>
    </location>
</feature>
<dbReference type="GO" id="GO:0031124">
    <property type="term" value="P:mRNA 3'-end processing"/>
    <property type="evidence" value="ECO:0007669"/>
    <property type="project" value="TreeGrafter"/>
</dbReference>
<dbReference type="PROSITE" id="PS51391">
    <property type="entry name" value="CID"/>
    <property type="match status" value="1"/>
</dbReference>
<gene>
    <name evidence="3" type="ORF">TMSB3V08_LOCUS7832</name>
</gene>
<organism evidence="3">
    <name type="scientific">Timema monikensis</name>
    <dbReference type="NCBI Taxonomy" id="170555"/>
    <lineage>
        <taxon>Eukaryota</taxon>
        <taxon>Metazoa</taxon>
        <taxon>Ecdysozoa</taxon>
        <taxon>Arthropoda</taxon>
        <taxon>Hexapoda</taxon>
        <taxon>Insecta</taxon>
        <taxon>Pterygota</taxon>
        <taxon>Neoptera</taxon>
        <taxon>Polyneoptera</taxon>
        <taxon>Phasmatodea</taxon>
        <taxon>Timematodea</taxon>
        <taxon>Timematoidea</taxon>
        <taxon>Timematidae</taxon>
        <taxon>Timema</taxon>
    </lineage>
</organism>
<protein>
    <recommendedName>
        <fullName evidence="2">CID domain-containing protein</fullName>
    </recommendedName>
</protein>
<proteinExistence type="predicted"/>
<dbReference type="InterPro" id="IPR006569">
    <property type="entry name" value="CID_dom"/>
</dbReference>
<dbReference type="AlphaFoldDB" id="A0A7R9EBW5"/>
<dbReference type="PANTHER" id="PTHR12460:SF40">
    <property type="entry name" value="REGULATION OF NUCLEAR PRE-MRNA DOMAIN-CONTAINING PROTEIN 2"/>
    <property type="match status" value="1"/>
</dbReference>
<dbReference type="SMART" id="SM00582">
    <property type="entry name" value="RPR"/>
    <property type="match status" value="1"/>
</dbReference>
<dbReference type="InterPro" id="IPR032337">
    <property type="entry name" value="RPRD1A/B_C"/>
</dbReference>
<dbReference type="GO" id="GO:0000993">
    <property type="term" value="F:RNA polymerase II complex binding"/>
    <property type="evidence" value="ECO:0007669"/>
    <property type="project" value="TreeGrafter"/>
</dbReference>
<dbReference type="Gene3D" id="1.25.40.90">
    <property type="match status" value="1"/>
</dbReference>
<name>A0A7R9EBW5_9NEOP</name>
<dbReference type="Pfam" id="PF16566">
    <property type="entry name" value="CREPT"/>
    <property type="match status" value="1"/>
</dbReference>
<feature type="region of interest" description="Disordered" evidence="1">
    <location>
        <begin position="242"/>
        <end position="271"/>
    </location>
</feature>
<dbReference type="PANTHER" id="PTHR12460">
    <property type="entry name" value="CYCLIN-DEPENDENT KINASE INHIBITOR-RELATED PROTEIN"/>
    <property type="match status" value="1"/>
</dbReference>
<evidence type="ECO:0000259" key="2">
    <source>
        <dbReference type="PROSITE" id="PS51391"/>
    </source>
</evidence>
<sequence length="381" mass="42815">MYSSPVASLVLTDSSQLTSDSQHLVKVEHRLTLFYLANDVIQYSKRKNYEFVESWGTALQRATPMVRIEKVKHRILRIFKIWGERGVYDEAFITDLTGLLSTATKKPTAEPAIEVEFQPPLLIAKVRACMKLENDTDLKLKRLNESPLSFSDAEALRSHLKGKRQGDDMVSEVDEGIAKMQLYVNALDSELKERASLIDLLDQAEGFYNSQNGEAKIVATAYKNFGSRVKLLKRRLDEIIPTLKDSSPVPSPDINAPSPSPSGGSDFELPGEELLKGDEQFPSSFLSDVQPIQQIRMVTQEDSQSLDNCFASFMGNSLPFDLQFFLSVDSSGIEWLVYSPRKSFSVTLLSFHRGMFADTGIAQIVIKSLGFFLIREYIFSK</sequence>
<dbReference type="EMBL" id="OB794790">
    <property type="protein sequence ID" value="CAD7431088.1"/>
    <property type="molecule type" value="Genomic_DNA"/>
</dbReference>
<dbReference type="InterPro" id="IPR008942">
    <property type="entry name" value="ENTH_VHS"/>
</dbReference>
<dbReference type="Pfam" id="PF04818">
    <property type="entry name" value="CID"/>
    <property type="match status" value="1"/>
</dbReference>
<accession>A0A7R9EBW5</accession>
<evidence type="ECO:0000256" key="1">
    <source>
        <dbReference type="SAM" id="MobiDB-lite"/>
    </source>
</evidence>